<comment type="caution">
    <text evidence="2">The sequence shown here is derived from an EMBL/GenBank/DDBJ whole genome shotgun (WGS) entry which is preliminary data.</text>
</comment>
<gene>
    <name evidence="2" type="ORF">AVEN_130220_1</name>
</gene>
<name>A0A4Y2GFJ4_ARAVE</name>
<reference evidence="2 3" key="1">
    <citation type="journal article" date="2019" name="Sci. Rep.">
        <title>Orb-weaving spider Araneus ventricosus genome elucidates the spidroin gene catalogue.</title>
        <authorList>
            <person name="Kono N."/>
            <person name="Nakamura H."/>
            <person name="Ohtoshi R."/>
            <person name="Moran D.A.P."/>
            <person name="Shinohara A."/>
            <person name="Yoshida Y."/>
            <person name="Fujiwara M."/>
            <person name="Mori M."/>
            <person name="Tomita M."/>
            <person name="Arakawa K."/>
        </authorList>
    </citation>
    <scope>NUCLEOTIDE SEQUENCE [LARGE SCALE GENOMIC DNA]</scope>
</reference>
<keyword evidence="3" id="KW-1185">Reference proteome</keyword>
<dbReference type="AlphaFoldDB" id="A0A4Y2GFJ4"/>
<evidence type="ECO:0000256" key="1">
    <source>
        <dbReference type="SAM" id="MobiDB-lite"/>
    </source>
</evidence>
<organism evidence="2 3">
    <name type="scientific">Araneus ventricosus</name>
    <name type="common">Orbweaver spider</name>
    <name type="synonym">Epeira ventricosa</name>
    <dbReference type="NCBI Taxonomy" id="182803"/>
    <lineage>
        <taxon>Eukaryota</taxon>
        <taxon>Metazoa</taxon>
        <taxon>Ecdysozoa</taxon>
        <taxon>Arthropoda</taxon>
        <taxon>Chelicerata</taxon>
        <taxon>Arachnida</taxon>
        <taxon>Araneae</taxon>
        <taxon>Araneomorphae</taxon>
        <taxon>Entelegynae</taxon>
        <taxon>Araneoidea</taxon>
        <taxon>Araneidae</taxon>
        <taxon>Araneus</taxon>
    </lineage>
</organism>
<dbReference type="Proteomes" id="UP000499080">
    <property type="component" value="Unassembled WGS sequence"/>
</dbReference>
<accession>A0A4Y2GFJ4</accession>
<protein>
    <submittedName>
        <fullName evidence="2">Uncharacterized protein</fullName>
    </submittedName>
</protein>
<proteinExistence type="predicted"/>
<feature type="region of interest" description="Disordered" evidence="1">
    <location>
        <begin position="33"/>
        <end position="73"/>
    </location>
</feature>
<sequence>MKHASRCVKVYVHRLCKVYVEEISRQKAKPCDSRLSARRRHWGNDDSPGNFVGAAANGSRWERDQDYRRDGQTPRIRTAVAGVNPVPHEGECCRGAVSQRLPSVAAPGNVTGESTFSQCRRRADRQLSLASSDLRL</sequence>
<feature type="compositionally biased region" description="Basic and acidic residues" evidence="1">
    <location>
        <begin position="60"/>
        <end position="72"/>
    </location>
</feature>
<dbReference type="EMBL" id="BGPR01001341">
    <property type="protein sequence ID" value="GBM51546.1"/>
    <property type="molecule type" value="Genomic_DNA"/>
</dbReference>
<evidence type="ECO:0000313" key="2">
    <source>
        <dbReference type="EMBL" id="GBM51546.1"/>
    </source>
</evidence>
<evidence type="ECO:0000313" key="3">
    <source>
        <dbReference type="Proteomes" id="UP000499080"/>
    </source>
</evidence>